<keyword evidence="4" id="KW-1185">Reference proteome</keyword>
<evidence type="ECO:0000313" key="4">
    <source>
        <dbReference type="Proteomes" id="UP000264002"/>
    </source>
</evidence>
<dbReference type="InterPro" id="IPR003148">
    <property type="entry name" value="RCK_N"/>
</dbReference>
<dbReference type="PANTHER" id="PTHR43833">
    <property type="entry name" value="POTASSIUM CHANNEL PROTEIN 2-RELATED-RELATED"/>
    <property type="match status" value="1"/>
</dbReference>
<dbReference type="EMBL" id="QUWK01000003">
    <property type="protein sequence ID" value="RFU95569.1"/>
    <property type="molecule type" value="Genomic_DNA"/>
</dbReference>
<reference evidence="3 4" key="2">
    <citation type="submission" date="2018-09" db="EMBL/GenBank/DDBJ databases">
        <title>Genome of Sphaerochaeta halotolerans strain 4-11.</title>
        <authorList>
            <person name="Nazina T.N."/>
            <person name="Sokolova D.S."/>
        </authorList>
    </citation>
    <scope>NUCLEOTIDE SEQUENCE [LARGE SCALE GENOMIC DNA]</scope>
    <source>
        <strain evidence="3 4">4-11</strain>
    </source>
</reference>
<dbReference type="RefSeq" id="WP_117329517.1">
    <property type="nucleotide sequence ID" value="NZ_QUWK01000003.1"/>
</dbReference>
<dbReference type="PROSITE" id="PS51202">
    <property type="entry name" value="RCK_C"/>
    <property type="match status" value="1"/>
</dbReference>
<accession>A0A372MIJ5</accession>
<sequence>MKKEYDPDAYGIIGLGRFGLSLALELTKAGKQVIVLEIEEEKLNAVKDQLENIYPVKAVTEEVLHESGISHCRTAIVCIGKDIESNILVTMSLIELGIPRVIAKATSVNHGKVLEHIGAEAVFPEVEMGERLARSLVSTGTLDFLELCEDFSIANISLTRAFANRSVEEINLRKRFHLNIIVIIRQKRAISEILPNFVVEENDVLVVGGTNDAIRKFEKANEV</sequence>
<organism evidence="3 4">
    <name type="scientific">Sphaerochaeta halotolerans</name>
    <dbReference type="NCBI Taxonomy" id="2293840"/>
    <lineage>
        <taxon>Bacteria</taxon>
        <taxon>Pseudomonadati</taxon>
        <taxon>Spirochaetota</taxon>
        <taxon>Spirochaetia</taxon>
        <taxon>Spirochaetales</taxon>
        <taxon>Sphaerochaetaceae</taxon>
        <taxon>Sphaerochaeta</taxon>
    </lineage>
</organism>
<dbReference type="InterPro" id="IPR036721">
    <property type="entry name" value="RCK_C_sf"/>
</dbReference>
<comment type="caution">
    <text evidence="3">The sequence shown here is derived from an EMBL/GenBank/DDBJ whole genome shotgun (WGS) entry which is preliminary data.</text>
</comment>
<dbReference type="Proteomes" id="UP000264002">
    <property type="component" value="Unassembled WGS sequence"/>
</dbReference>
<dbReference type="InterPro" id="IPR050721">
    <property type="entry name" value="Trk_Ktr_HKT_K-transport"/>
</dbReference>
<dbReference type="Gene3D" id="3.30.70.1450">
    <property type="entry name" value="Regulator of K+ conductance, C-terminal domain"/>
    <property type="match status" value="1"/>
</dbReference>
<evidence type="ECO:0000259" key="2">
    <source>
        <dbReference type="PROSITE" id="PS51202"/>
    </source>
</evidence>
<dbReference type="GO" id="GO:0006813">
    <property type="term" value="P:potassium ion transport"/>
    <property type="evidence" value="ECO:0007669"/>
    <property type="project" value="InterPro"/>
</dbReference>
<evidence type="ECO:0000313" key="3">
    <source>
        <dbReference type="EMBL" id="RFU95569.1"/>
    </source>
</evidence>
<dbReference type="InterPro" id="IPR036291">
    <property type="entry name" value="NAD(P)-bd_dom_sf"/>
</dbReference>
<dbReference type="Pfam" id="PF02080">
    <property type="entry name" value="TrkA_C"/>
    <property type="match status" value="1"/>
</dbReference>
<evidence type="ECO:0000259" key="1">
    <source>
        <dbReference type="PROSITE" id="PS51201"/>
    </source>
</evidence>
<name>A0A372MIJ5_9SPIR</name>
<feature type="domain" description="RCK C-terminal" evidence="2">
    <location>
        <begin position="139"/>
        <end position="223"/>
    </location>
</feature>
<feature type="domain" description="RCK N-terminal" evidence="1">
    <location>
        <begin position="7"/>
        <end position="126"/>
    </location>
</feature>
<dbReference type="InterPro" id="IPR006037">
    <property type="entry name" value="RCK_C"/>
</dbReference>
<dbReference type="Gene3D" id="3.40.50.720">
    <property type="entry name" value="NAD(P)-binding Rossmann-like Domain"/>
    <property type="match status" value="1"/>
</dbReference>
<protein>
    <submittedName>
        <fullName evidence="3">TrkA family potassium uptake protein</fullName>
    </submittedName>
</protein>
<dbReference type="GO" id="GO:0008324">
    <property type="term" value="F:monoatomic cation transmembrane transporter activity"/>
    <property type="evidence" value="ECO:0007669"/>
    <property type="project" value="InterPro"/>
</dbReference>
<dbReference type="AlphaFoldDB" id="A0A372MIJ5"/>
<proteinExistence type="predicted"/>
<dbReference type="SUPFAM" id="SSF116726">
    <property type="entry name" value="TrkA C-terminal domain-like"/>
    <property type="match status" value="1"/>
</dbReference>
<dbReference type="PANTHER" id="PTHR43833:SF7">
    <property type="entry name" value="KTR SYSTEM POTASSIUM UPTAKE PROTEIN C"/>
    <property type="match status" value="1"/>
</dbReference>
<reference evidence="4" key="1">
    <citation type="submission" date="2018-08" db="EMBL/GenBank/DDBJ databases">
        <authorList>
            <person name="Grouzdev D.S."/>
            <person name="Krutkina M.S."/>
        </authorList>
    </citation>
    <scope>NUCLEOTIDE SEQUENCE [LARGE SCALE GENOMIC DNA]</scope>
    <source>
        <strain evidence="4">4-11</strain>
    </source>
</reference>
<dbReference type="SUPFAM" id="SSF51735">
    <property type="entry name" value="NAD(P)-binding Rossmann-fold domains"/>
    <property type="match status" value="1"/>
</dbReference>
<gene>
    <name evidence="3" type="ORF">DYP60_03590</name>
</gene>
<dbReference type="PROSITE" id="PS51201">
    <property type="entry name" value="RCK_N"/>
    <property type="match status" value="1"/>
</dbReference>
<dbReference type="OrthoDB" id="350291at2"/>
<dbReference type="Pfam" id="PF02254">
    <property type="entry name" value="TrkA_N"/>
    <property type="match status" value="1"/>
</dbReference>